<comment type="caution">
    <text evidence="1">The sequence shown here is derived from an EMBL/GenBank/DDBJ whole genome shotgun (WGS) entry which is preliminary data.</text>
</comment>
<dbReference type="AlphaFoldDB" id="A0A9D2IVB6"/>
<organism evidence="1 2">
    <name type="scientific">Candidatus Blautia faecigallinarum</name>
    <dbReference type="NCBI Taxonomy" id="2838488"/>
    <lineage>
        <taxon>Bacteria</taxon>
        <taxon>Bacillati</taxon>
        <taxon>Bacillota</taxon>
        <taxon>Clostridia</taxon>
        <taxon>Lachnospirales</taxon>
        <taxon>Lachnospiraceae</taxon>
        <taxon>Blautia</taxon>
    </lineage>
</organism>
<reference evidence="1" key="2">
    <citation type="submission" date="2021-04" db="EMBL/GenBank/DDBJ databases">
        <authorList>
            <person name="Gilroy R."/>
        </authorList>
    </citation>
    <scope>NUCLEOTIDE SEQUENCE</scope>
    <source>
        <strain evidence="1">14324</strain>
    </source>
</reference>
<evidence type="ECO:0000313" key="1">
    <source>
        <dbReference type="EMBL" id="HIZ23777.1"/>
    </source>
</evidence>
<gene>
    <name evidence="1" type="ORF">IAA21_13480</name>
</gene>
<proteinExistence type="predicted"/>
<sequence length="87" mass="9805">MENEMILKIIGVQVYNGLSRSGEPYSLYTLDVDHGGEKCKIKTFLDNARPGDFTQIVIGTRKNIYGAEFAVLVERIILAGEIENNWK</sequence>
<dbReference type="EMBL" id="DXBU01000183">
    <property type="protein sequence ID" value="HIZ23777.1"/>
    <property type="molecule type" value="Genomic_DNA"/>
</dbReference>
<dbReference type="Proteomes" id="UP000824041">
    <property type="component" value="Unassembled WGS sequence"/>
</dbReference>
<protein>
    <submittedName>
        <fullName evidence="1">Uncharacterized protein</fullName>
    </submittedName>
</protein>
<name>A0A9D2IVB6_9FIRM</name>
<evidence type="ECO:0000313" key="2">
    <source>
        <dbReference type="Proteomes" id="UP000824041"/>
    </source>
</evidence>
<accession>A0A9D2IVB6</accession>
<reference evidence="1" key="1">
    <citation type="journal article" date="2021" name="PeerJ">
        <title>Extensive microbial diversity within the chicken gut microbiome revealed by metagenomics and culture.</title>
        <authorList>
            <person name="Gilroy R."/>
            <person name="Ravi A."/>
            <person name="Getino M."/>
            <person name="Pursley I."/>
            <person name="Horton D.L."/>
            <person name="Alikhan N.F."/>
            <person name="Baker D."/>
            <person name="Gharbi K."/>
            <person name="Hall N."/>
            <person name="Watson M."/>
            <person name="Adriaenssens E.M."/>
            <person name="Foster-Nyarko E."/>
            <person name="Jarju S."/>
            <person name="Secka A."/>
            <person name="Antonio M."/>
            <person name="Oren A."/>
            <person name="Chaudhuri R.R."/>
            <person name="La Ragione R."/>
            <person name="Hildebrand F."/>
            <person name="Pallen M.J."/>
        </authorList>
    </citation>
    <scope>NUCLEOTIDE SEQUENCE</scope>
    <source>
        <strain evidence="1">14324</strain>
    </source>
</reference>